<keyword evidence="4" id="KW-1185">Reference proteome</keyword>
<feature type="transmembrane region" description="Helical" evidence="2">
    <location>
        <begin position="15"/>
        <end position="33"/>
    </location>
</feature>
<protein>
    <submittedName>
        <fullName evidence="3">Uncharacterized protein</fullName>
    </submittedName>
</protein>
<evidence type="ECO:0000313" key="3">
    <source>
        <dbReference type="EMBL" id="RNI24381.1"/>
    </source>
</evidence>
<reference evidence="3 4" key="1">
    <citation type="submission" date="2018-11" db="EMBL/GenBank/DDBJ databases">
        <title>Draft genome of Simplicispira Flexivirga sp. BO-16.</title>
        <authorList>
            <person name="Im W.T."/>
        </authorList>
    </citation>
    <scope>NUCLEOTIDE SEQUENCE [LARGE SCALE GENOMIC DNA]</scope>
    <source>
        <strain evidence="3 4">BO-16</strain>
    </source>
</reference>
<evidence type="ECO:0000256" key="1">
    <source>
        <dbReference type="SAM" id="MobiDB-lite"/>
    </source>
</evidence>
<dbReference type="AlphaFoldDB" id="A0A3M9MFR1"/>
<dbReference type="EMBL" id="RJJQ01000003">
    <property type="protein sequence ID" value="RNI24381.1"/>
    <property type="molecule type" value="Genomic_DNA"/>
</dbReference>
<keyword evidence="2" id="KW-1133">Transmembrane helix</keyword>
<feature type="compositionally biased region" description="Low complexity" evidence="1">
    <location>
        <begin position="40"/>
        <end position="54"/>
    </location>
</feature>
<comment type="caution">
    <text evidence="3">The sequence shown here is derived from an EMBL/GenBank/DDBJ whole genome shotgun (WGS) entry which is preliminary data.</text>
</comment>
<gene>
    <name evidence="3" type="ORF">EFY87_05325</name>
</gene>
<dbReference type="Proteomes" id="UP000271678">
    <property type="component" value="Unassembled WGS sequence"/>
</dbReference>
<evidence type="ECO:0000256" key="2">
    <source>
        <dbReference type="SAM" id="Phobius"/>
    </source>
</evidence>
<accession>A0A3M9MFR1</accession>
<evidence type="ECO:0000313" key="4">
    <source>
        <dbReference type="Proteomes" id="UP000271678"/>
    </source>
</evidence>
<feature type="region of interest" description="Disordered" evidence="1">
    <location>
        <begin position="40"/>
        <end position="63"/>
    </location>
</feature>
<proteinExistence type="predicted"/>
<sequence>MLLVVVLARGLGQRTGIPFTILLTLIGIAYAFVPGPQADAGAGRSAAARAPTAALQHRPTKWP</sequence>
<keyword evidence="2" id="KW-0472">Membrane</keyword>
<name>A0A3M9MFR1_9MICO</name>
<organism evidence="3 4">
    <name type="scientific">Flexivirga caeni</name>
    <dbReference type="NCBI Taxonomy" id="2294115"/>
    <lineage>
        <taxon>Bacteria</taxon>
        <taxon>Bacillati</taxon>
        <taxon>Actinomycetota</taxon>
        <taxon>Actinomycetes</taxon>
        <taxon>Micrococcales</taxon>
        <taxon>Dermacoccaceae</taxon>
        <taxon>Flexivirga</taxon>
    </lineage>
</organism>
<keyword evidence="2" id="KW-0812">Transmembrane</keyword>